<dbReference type="InterPro" id="IPR019701">
    <property type="entry name" value="Phage_P22_NinX"/>
</dbReference>
<dbReference type="AlphaFoldDB" id="A0A1B8H6X6"/>
<evidence type="ECO:0000313" key="2">
    <source>
        <dbReference type="Proteomes" id="UP000092247"/>
    </source>
</evidence>
<evidence type="ECO:0008006" key="3">
    <source>
        <dbReference type="Google" id="ProtNLM"/>
    </source>
</evidence>
<proteinExistence type="predicted"/>
<reference evidence="1 2" key="1">
    <citation type="submission" date="2016-06" db="EMBL/GenBank/DDBJ databases">
        <authorList>
            <person name="Kjaerup R.B."/>
            <person name="Dalgaard T.S."/>
            <person name="Juul-Madsen H.R."/>
        </authorList>
    </citation>
    <scope>NUCLEOTIDE SEQUENCE [LARGE SCALE GENOMIC DNA]</scope>
    <source>
        <strain evidence="1 2">GCSL-Mp3</strain>
    </source>
</reference>
<organism evidence="1 2">
    <name type="scientific">Morganella psychrotolerans</name>
    <dbReference type="NCBI Taxonomy" id="368603"/>
    <lineage>
        <taxon>Bacteria</taxon>
        <taxon>Pseudomonadati</taxon>
        <taxon>Pseudomonadota</taxon>
        <taxon>Gammaproteobacteria</taxon>
        <taxon>Enterobacterales</taxon>
        <taxon>Morganellaceae</taxon>
        <taxon>Morganella</taxon>
    </lineage>
</organism>
<evidence type="ECO:0000313" key="1">
    <source>
        <dbReference type="EMBL" id="OBU04825.1"/>
    </source>
</evidence>
<sequence>MKTVKTSELSGRTLDWAVAMAGKLKVSINELGNVLVKDERFIGVYKPSERWGLCGKFIGQLWIEISVEEIDGVDYWYASPPHLVGDYATGSTPQEAICRAVAMVEFGDTVEIPEELLK</sequence>
<name>A0A1B8H6X6_9GAMM</name>
<protein>
    <recommendedName>
        <fullName evidence="3">DUF2591 domain-containing protein</fullName>
    </recommendedName>
</protein>
<accession>A0A1B8H6X6</accession>
<comment type="caution">
    <text evidence="1">The sequence shown here is derived from an EMBL/GenBank/DDBJ whole genome shotgun (WGS) entry which is preliminary data.</text>
</comment>
<dbReference type="RefSeq" id="WP_067424715.1">
    <property type="nucleotide sequence ID" value="NZ_LZEX01000034.1"/>
</dbReference>
<dbReference type="Pfam" id="PF10765">
    <property type="entry name" value="Phage_P22_NinX"/>
    <property type="match status" value="1"/>
</dbReference>
<dbReference type="Proteomes" id="UP000092247">
    <property type="component" value="Unassembled WGS sequence"/>
</dbReference>
<dbReference type="EMBL" id="LZEX01000034">
    <property type="protein sequence ID" value="OBU04825.1"/>
    <property type="molecule type" value="Genomic_DNA"/>
</dbReference>
<gene>
    <name evidence="1" type="ORF">AYY17_07990</name>
</gene>